<dbReference type="RefSeq" id="WP_065412486.1">
    <property type="nucleotide sequence ID" value="NZ_MASQ01000025.1"/>
</dbReference>
<comment type="caution">
    <text evidence="1">The sequence shown here is derived from an EMBL/GenBank/DDBJ whole genome shotgun (WGS) entry which is preliminary data.</text>
</comment>
<dbReference type="AlphaFoldDB" id="A0A1B9C1U9"/>
<dbReference type="EMBL" id="MASQ01000025">
    <property type="protein sequence ID" value="OCB03955.1"/>
    <property type="molecule type" value="Genomic_DNA"/>
</dbReference>
<name>A0A1B9C1U9_9PROT</name>
<organism evidence="1 2">
    <name type="scientific">Acidithiobacillus ferrivorans</name>
    <dbReference type="NCBI Taxonomy" id="160808"/>
    <lineage>
        <taxon>Bacteria</taxon>
        <taxon>Pseudomonadati</taxon>
        <taxon>Pseudomonadota</taxon>
        <taxon>Acidithiobacillia</taxon>
        <taxon>Acidithiobacillales</taxon>
        <taxon>Acidithiobacillaceae</taxon>
        <taxon>Acidithiobacillus</taxon>
    </lineage>
</organism>
<dbReference type="Proteomes" id="UP000093129">
    <property type="component" value="Unassembled WGS sequence"/>
</dbReference>
<evidence type="ECO:0000313" key="1">
    <source>
        <dbReference type="EMBL" id="OCB03955.1"/>
    </source>
</evidence>
<protein>
    <submittedName>
        <fullName evidence="1">Uncharacterized protein</fullName>
    </submittedName>
</protein>
<accession>A0A1B9C1U9</accession>
<gene>
    <name evidence="1" type="ORF">BBC27_05495</name>
</gene>
<sequence length="336" mass="39064">MLIEGLITEITQLTESVRNHINTHRYQVVLLQDSGNWNQICSSLDVVGDSLLAIESYHKEKYPDDLGLKYVYTYGVLQALFLLQDAVRHLSEAFSITYQPSQVLLDIRNMRNAAIGHPTKQDHKGQRYYNYISRISLTKNGFDLLRHSRPGQYDVLRIDLTSATKDQLQGIAESFRQIVSKLEEADRMHRKKYQDSPLENIFHSGMGYFFEKIGQGIYSHSYGDREFGHTHVRLVRETYEKFRAALQERSELNSYTEFDLDEYFHALRKLDGYLGGTDNTMEEADARIYLSYLRNEHDHFVQIAKEIDEDYRAKAYHGGQADRRQAALPAVRLPLR</sequence>
<evidence type="ECO:0000313" key="2">
    <source>
        <dbReference type="Proteomes" id="UP000093129"/>
    </source>
</evidence>
<proteinExistence type="predicted"/>
<reference evidence="1 2" key="1">
    <citation type="submission" date="2016-07" db="EMBL/GenBank/DDBJ databases">
        <title>Draft genome of a psychrotolerant acidophile Acidithiobacillus ferrivorans strain YL15.</title>
        <authorList>
            <person name="Peng T."/>
            <person name="Ma L."/>
            <person name="Nan M."/>
            <person name="An N."/>
            <person name="Wang M."/>
            <person name="Qiu G."/>
            <person name="Zeng W."/>
        </authorList>
    </citation>
    <scope>NUCLEOTIDE SEQUENCE [LARGE SCALE GENOMIC DNA]</scope>
    <source>
        <strain evidence="1 2">YL15</strain>
    </source>
</reference>